<keyword evidence="5" id="KW-1185">Reference proteome</keyword>
<evidence type="ECO:0000313" key="5">
    <source>
        <dbReference type="Proteomes" id="UP001162741"/>
    </source>
</evidence>
<comment type="similarity">
    <text evidence="1">Belongs to the SCO1/2 family.</text>
</comment>
<protein>
    <submittedName>
        <fullName evidence="4">SCO family protein</fullName>
    </submittedName>
</protein>
<dbReference type="PANTHER" id="PTHR12151:SF25">
    <property type="entry name" value="LINALOOL DEHYDRATASE_ISOMERASE DOMAIN-CONTAINING PROTEIN"/>
    <property type="match status" value="1"/>
</dbReference>
<dbReference type="CDD" id="cd02968">
    <property type="entry name" value="SCO"/>
    <property type="match status" value="1"/>
</dbReference>
<gene>
    <name evidence="4" type="ORF">MKQ68_17530</name>
</gene>
<dbReference type="Pfam" id="PF02630">
    <property type="entry name" value="SCO1-SenC"/>
    <property type="match status" value="1"/>
</dbReference>
<dbReference type="PROSITE" id="PS51352">
    <property type="entry name" value="THIOREDOXIN_2"/>
    <property type="match status" value="1"/>
</dbReference>
<accession>A0ABY6IXG0</accession>
<dbReference type="RefSeq" id="WP_264280248.1">
    <property type="nucleotide sequence ID" value="NZ_CP107006.1"/>
</dbReference>
<dbReference type="InterPro" id="IPR003782">
    <property type="entry name" value="SCO1/SenC"/>
</dbReference>
<dbReference type="Proteomes" id="UP001162741">
    <property type="component" value="Chromosome"/>
</dbReference>
<reference evidence="4" key="1">
    <citation type="submission" date="2022-10" db="EMBL/GenBank/DDBJ databases">
        <title>Chitinophaga sp. nov., isolated from soil.</title>
        <authorList>
            <person name="Jeon C.O."/>
        </authorList>
    </citation>
    <scope>NUCLEOTIDE SEQUENCE</scope>
    <source>
        <strain evidence="4">R8</strain>
    </source>
</reference>
<dbReference type="InterPro" id="IPR036249">
    <property type="entry name" value="Thioredoxin-like_sf"/>
</dbReference>
<proteinExistence type="inferred from homology"/>
<dbReference type="EMBL" id="CP107006">
    <property type="protein sequence ID" value="UYQ91891.1"/>
    <property type="molecule type" value="Genomic_DNA"/>
</dbReference>
<dbReference type="Gene3D" id="3.40.30.10">
    <property type="entry name" value="Glutaredoxin"/>
    <property type="match status" value="1"/>
</dbReference>
<evidence type="ECO:0000256" key="1">
    <source>
        <dbReference type="ARBA" id="ARBA00010996"/>
    </source>
</evidence>
<sequence length="200" mass="23045">MKRNNKWVWLMLVLMLPLCAWLGVRTYERELGRLPVFSQVQYDSSYVFTDQHAQSFTFSNHAKQLTVANFFFTSCPVICPKMTKQLLRVQKAFESQPNIQLLSFTVDPAHDRPEVLSRYADTYGIRWTLLTGTKPALYKLARNAFRLVATEGDGGPTDFIHSDQLVLVDDRGNIRGYYEGTDADAVDELIHDLKQLQHER</sequence>
<dbReference type="SUPFAM" id="SSF52833">
    <property type="entry name" value="Thioredoxin-like"/>
    <property type="match status" value="1"/>
</dbReference>
<keyword evidence="2" id="KW-0186">Copper</keyword>
<dbReference type="InterPro" id="IPR013766">
    <property type="entry name" value="Thioredoxin_domain"/>
</dbReference>
<evidence type="ECO:0000259" key="3">
    <source>
        <dbReference type="PROSITE" id="PS51352"/>
    </source>
</evidence>
<organism evidence="4 5">
    <name type="scientific">Chitinophaga horti</name>
    <dbReference type="NCBI Taxonomy" id="2920382"/>
    <lineage>
        <taxon>Bacteria</taxon>
        <taxon>Pseudomonadati</taxon>
        <taxon>Bacteroidota</taxon>
        <taxon>Chitinophagia</taxon>
        <taxon>Chitinophagales</taxon>
        <taxon>Chitinophagaceae</taxon>
        <taxon>Chitinophaga</taxon>
    </lineage>
</organism>
<feature type="domain" description="Thioredoxin" evidence="3">
    <location>
        <begin position="28"/>
        <end position="198"/>
    </location>
</feature>
<dbReference type="PANTHER" id="PTHR12151">
    <property type="entry name" value="ELECTRON TRANSPORT PROTIN SCO1/SENC FAMILY MEMBER"/>
    <property type="match status" value="1"/>
</dbReference>
<evidence type="ECO:0000313" key="4">
    <source>
        <dbReference type="EMBL" id="UYQ91891.1"/>
    </source>
</evidence>
<evidence type="ECO:0000256" key="2">
    <source>
        <dbReference type="ARBA" id="ARBA00023008"/>
    </source>
</evidence>
<name>A0ABY6IXG0_9BACT</name>